<dbReference type="AlphaFoldDB" id="A0A7S1FK67"/>
<feature type="region of interest" description="Disordered" evidence="1">
    <location>
        <begin position="111"/>
        <end position="135"/>
    </location>
</feature>
<gene>
    <name evidence="2" type="ORF">NSCI0253_LOCUS45136</name>
</gene>
<feature type="compositionally biased region" description="Polar residues" evidence="1">
    <location>
        <begin position="119"/>
        <end position="129"/>
    </location>
</feature>
<name>A0A7S1FK67_NOCSC</name>
<dbReference type="EMBL" id="HBFQ01063768">
    <property type="protein sequence ID" value="CAD8870779.1"/>
    <property type="molecule type" value="Transcribed_RNA"/>
</dbReference>
<protein>
    <submittedName>
        <fullName evidence="2">Uncharacterized protein</fullName>
    </submittedName>
</protein>
<accession>A0A7S1FK67</accession>
<evidence type="ECO:0000256" key="1">
    <source>
        <dbReference type="SAM" id="MobiDB-lite"/>
    </source>
</evidence>
<reference evidence="2" key="1">
    <citation type="submission" date="2021-01" db="EMBL/GenBank/DDBJ databases">
        <authorList>
            <person name="Corre E."/>
            <person name="Pelletier E."/>
            <person name="Niang G."/>
            <person name="Scheremetjew M."/>
            <person name="Finn R."/>
            <person name="Kale V."/>
            <person name="Holt S."/>
            <person name="Cochrane G."/>
            <person name="Meng A."/>
            <person name="Brown T."/>
            <person name="Cohen L."/>
        </authorList>
    </citation>
    <scope>NUCLEOTIDE SEQUENCE</scope>
</reference>
<organism evidence="2">
    <name type="scientific">Noctiluca scintillans</name>
    <name type="common">Sea sparkle</name>
    <name type="synonym">Red tide dinoflagellate</name>
    <dbReference type="NCBI Taxonomy" id="2966"/>
    <lineage>
        <taxon>Eukaryota</taxon>
        <taxon>Sar</taxon>
        <taxon>Alveolata</taxon>
        <taxon>Dinophyceae</taxon>
        <taxon>Noctilucales</taxon>
        <taxon>Noctilucaceae</taxon>
        <taxon>Noctiluca</taxon>
    </lineage>
</organism>
<sequence length="159" mass="17686">MAVRAFRCVAGVSRHRMGCSQQLITRRVVGQVVNPGQVLVRRFASEEELEDAQRGNLEGVGGGLYADSWWPSVSRQVHDSLAQRPQGLPQDPLAQGVMSWIEYELACKPRDPAKKASTGEDSSLPSSTEPEFRPLEKNEEWRWILRSDGELVGPKGRGM</sequence>
<evidence type="ECO:0000313" key="2">
    <source>
        <dbReference type="EMBL" id="CAD8870779.1"/>
    </source>
</evidence>
<proteinExistence type="predicted"/>